<sequence length="193" mass="21783">MCADQDYKNIYISGSDLNQAFETFSAYVFYTHVVRKQTLWIHSATIERNGKGVLFLGPSGIGKTTQAELWKKYRGASIINGDVGFVQRTKEGYLAWGTPWHGSSPYCINTSVPLKALVVLKQAPVNKLRELYGFEKVAEVSGSIMYPNWMPDGRELCADTLNHLLSDLPVYRLDNRADLEAVELLEKELNYII</sequence>
<evidence type="ECO:0000313" key="2">
    <source>
        <dbReference type="Proteomes" id="UP001145094"/>
    </source>
</evidence>
<evidence type="ECO:0000313" key="1">
    <source>
        <dbReference type="EMBL" id="GLG92091.1"/>
    </source>
</evidence>
<name>A0A9W6FHK6_9FIRM</name>
<dbReference type="EMBL" id="BSCH01000036">
    <property type="protein sequence ID" value="GLG92091.1"/>
    <property type="molecule type" value="Genomic_DNA"/>
</dbReference>
<evidence type="ECO:0008006" key="3">
    <source>
        <dbReference type="Google" id="ProtNLM"/>
    </source>
</evidence>
<reference evidence="1" key="1">
    <citation type="submission" date="2022-11" db="EMBL/GenBank/DDBJ databases">
        <title>Draft genome sequence of Sellimonas catena strain 18CBH55.</title>
        <authorList>
            <person name="Hisatomi A."/>
            <person name="Ohkuma M."/>
            <person name="Sakamoto M."/>
        </authorList>
    </citation>
    <scope>NUCLEOTIDE SEQUENCE</scope>
    <source>
        <strain evidence="1">18CBH55</strain>
    </source>
</reference>
<dbReference type="InterPro" id="IPR027417">
    <property type="entry name" value="P-loop_NTPase"/>
</dbReference>
<accession>A0A9W6FHK6</accession>
<dbReference type="SUPFAM" id="SSF53795">
    <property type="entry name" value="PEP carboxykinase-like"/>
    <property type="match status" value="1"/>
</dbReference>
<proteinExistence type="predicted"/>
<organism evidence="1 2">
    <name type="scientific">Sellimonas catena</name>
    <dbReference type="NCBI Taxonomy" id="2994035"/>
    <lineage>
        <taxon>Bacteria</taxon>
        <taxon>Bacillati</taxon>
        <taxon>Bacillota</taxon>
        <taxon>Clostridia</taxon>
        <taxon>Lachnospirales</taxon>
        <taxon>Lachnospiraceae</taxon>
        <taxon>Sellimonas</taxon>
    </lineage>
</organism>
<gene>
    <name evidence="1" type="ORF">Selli2_35180</name>
</gene>
<dbReference type="AlphaFoldDB" id="A0A9W6FHK6"/>
<comment type="caution">
    <text evidence="1">The sequence shown here is derived from an EMBL/GenBank/DDBJ whole genome shotgun (WGS) entry which is preliminary data.</text>
</comment>
<reference evidence="1" key="3">
    <citation type="journal article" date="2023" name="Int. J. Syst. Evol. Microbiol.">
        <title>Sellimonas catena sp. nov., isolated from human faeces.</title>
        <authorList>
            <person name="Hisatomi A."/>
            <person name="Ohkuma M."/>
            <person name="Sakamoto M."/>
        </authorList>
    </citation>
    <scope>NUCLEOTIDE SEQUENCE</scope>
    <source>
        <strain evidence="1">18CBH55</strain>
    </source>
</reference>
<protein>
    <recommendedName>
        <fullName evidence="3">HPr kinase/phosphorylase C-terminal domain-containing protein</fullName>
    </recommendedName>
</protein>
<dbReference type="Proteomes" id="UP001145094">
    <property type="component" value="Unassembled WGS sequence"/>
</dbReference>
<dbReference type="Gene3D" id="3.40.50.300">
    <property type="entry name" value="P-loop containing nucleotide triphosphate hydrolases"/>
    <property type="match status" value="1"/>
</dbReference>
<reference evidence="1" key="2">
    <citation type="submission" date="2022-11" db="EMBL/GenBank/DDBJ databases">
        <title>Draft genome sequence of Sellimonas catena strain 18CBH55.</title>
        <authorList>
            <person name="Atsushi H."/>
            <person name="Moriya O."/>
            <person name="Mitsuo S."/>
        </authorList>
    </citation>
    <scope>NUCLEOTIDE SEQUENCE</scope>
    <source>
        <strain evidence="1">18CBH55</strain>
    </source>
</reference>